<dbReference type="HOGENOM" id="CLU_1679156_0_0_1"/>
<feature type="compositionally biased region" description="Acidic residues" evidence="1">
    <location>
        <begin position="33"/>
        <end position="42"/>
    </location>
</feature>
<dbReference type="GO" id="GO:0006273">
    <property type="term" value="P:lagging strand elongation"/>
    <property type="evidence" value="ECO:0007669"/>
    <property type="project" value="TreeGrafter"/>
</dbReference>
<reference evidence="3 4" key="1">
    <citation type="journal article" date="2013" name="J. Biotechnol.">
        <title>Establishment and interpretation of the genome sequence of the phytopathogenic fungus Rhizoctonia solani AG1-IB isolate 7/3/14.</title>
        <authorList>
            <person name="Wibberg D.W."/>
            <person name="Jelonek L.J."/>
            <person name="Rupp O.R."/>
            <person name="Hennig M.H."/>
            <person name="Eikmeyer F.E."/>
            <person name="Goesmann A.G."/>
            <person name="Hartmann A.H."/>
            <person name="Borriss R.B."/>
            <person name="Grosch R.G."/>
            <person name="Puehler A.P."/>
            <person name="Schlueter A.S."/>
        </authorList>
    </citation>
    <scope>NUCLEOTIDE SEQUENCE [LARGE SCALE GENOMIC DNA]</scope>
    <source>
        <strain evidence="4">AG1-IB / isolate 7/3/14</strain>
    </source>
</reference>
<dbReference type="EC" id="2.7.7.7" evidence="3"/>
<gene>
    <name evidence="3" type="primary">pol1</name>
    <name evidence="3" type="ORF">BN14_02498</name>
</gene>
<feature type="region of interest" description="Disordered" evidence="1">
    <location>
        <begin position="1"/>
        <end position="42"/>
    </location>
</feature>
<organism evidence="3 4">
    <name type="scientific">Thanatephorus cucumeris (strain AG1-IB / isolate 7/3/14)</name>
    <name type="common">Lettuce bottom rot fungus</name>
    <name type="synonym">Rhizoctonia solani</name>
    <dbReference type="NCBI Taxonomy" id="1108050"/>
    <lineage>
        <taxon>Eukaryota</taxon>
        <taxon>Fungi</taxon>
        <taxon>Dikarya</taxon>
        <taxon>Basidiomycota</taxon>
        <taxon>Agaricomycotina</taxon>
        <taxon>Agaricomycetes</taxon>
        <taxon>Cantharellales</taxon>
        <taxon>Ceratobasidiaceae</taxon>
        <taxon>Rhizoctonia</taxon>
        <taxon>Rhizoctonia solani AG-1</taxon>
    </lineage>
</organism>
<feature type="compositionally biased region" description="Basic and acidic residues" evidence="1">
    <location>
        <begin position="8"/>
        <end position="32"/>
    </location>
</feature>
<dbReference type="AlphaFoldDB" id="M5BLY8"/>
<feature type="region of interest" description="Disordered" evidence="1">
    <location>
        <begin position="61"/>
        <end position="108"/>
    </location>
</feature>
<sequence length="157" mass="17785">MSRRTAKPAKDRLADLRAARAGEGRSKQWKSTEDEELYDEVSEDDYKKIVKSRLDRDDFIVDDDGGGYVDNGMDAFEAGKDYDSDDDEENEEERRKRKAERKKTKAALAAQRAKDEAYAEKNSITDYQPVVSNEKEQDFMSSLLGGLDSASSSPLER</sequence>
<comment type="caution">
    <text evidence="3">The sequence shown here is derived from an EMBL/GenBank/DDBJ whole genome shotgun (WGS) entry which is preliminary data.</text>
</comment>
<evidence type="ECO:0000313" key="4">
    <source>
        <dbReference type="Proteomes" id="UP000012065"/>
    </source>
</evidence>
<dbReference type="InterPro" id="IPR024647">
    <property type="entry name" value="DNA_pol_a_cat_su_N"/>
</dbReference>
<evidence type="ECO:0000259" key="2">
    <source>
        <dbReference type="Pfam" id="PF12254"/>
    </source>
</evidence>
<evidence type="ECO:0000256" key="1">
    <source>
        <dbReference type="SAM" id="MobiDB-lite"/>
    </source>
</evidence>
<dbReference type="GO" id="GO:0003682">
    <property type="term" value="F:chromatin binding"/>
    <property type="evidence" value="ECO:0007669"/>
    <property type="project" value="TreeGrafter"/>
</dbReference>
<feature type="region of interest" description="Disordered" evidence="1">
    <location>
        <begin position="113"/>
        <end position="132"/>
    </location>
</feature>
<dbReference type="EMBL" id="CAOJ01003392">
    <property type="protein sequence ID" value="CCO28503.1"/>
    <property type="molecule type" value="Genomic_DNA"/>
</dbReference>
<dbReference type="GO" id="GO:1902975">
    <property type="term" value="P:mitotic DNA replication initiation"/>
    <property type="evidence" value="ECO:0007669"/>
    <property type="project" value="TreeGrafter"/>
</dbReference>
<dbReference type="GO" id="GO:0003688">
    <property type="term" value="F:DNA replication origin binding"/>
    <property type="evidence" value="ECO:0007669"/>
    <property type="project" value="TreeGrafter"/>
</dbReference>
<keyword evidence="3" id="KW-0548">Nucleotidyltransferase</keyword>
<evidence type="ECO:0000313" key="3">
    <source>
        <dbReference type="EMBL" id="CCO28503.1"/>
    </source>
</evidence>
<proteinExistence type="predicted"/>
<dbReference type="Pfam" id="PF12254">
    <property type="entry name" value="DNA_pol_alpha_N"/>
    <property type="match status" value="1"/>
</dbReference>
<keyword evidence="3" id="KW-0808">Transferase</keyword>
<dbReference type="GO" id="GO:0005658">
    <property type="term" value="C:alpha DNA polymerase:primase complex"/>
    <property type="evidence" value="ECO:0007669"/>
    <property type="project" value="TreeGrafter"/>
</dbReference>
<protein>
    <submittedName>
        <fullName evidence="3">DNA polymerase alpha subunit A</fullName>
        <ecNumber evidence="3">2.7.7.7</ecNumber>
    </submittedName>
</protein>
<accession>M5BLY8</accession>
<dbReference type="GO" id="GO:0003697">
    <property type="term" value="F:single-stranded DNA binding"/>
    <property type="evidence" value="ECO:0007669"/>
    <property type="project" value="TreeGrafter"/>
</dbReference>
<dbReference type="PANTHER" id="PTHR45861:SF1">
    <property type="entry name" value="DNA POLYMERASE ALPHA CATALYTIC SUBUNIT"/>
    <property type="match status" value="1"/>
</dbReference>
<dbReference type="PANTHER" id="PTHR45861">
    <property type="entry name" value="DNA POLYMERASE ALPHA CATALYTIC SUBUNIT"/>
    <property type="match status" value="1"/>
</dbReference>
<name>M5BLY8_THACB</name>
<dbReference type="GO" id="GO:0006272">
    <property type="term" value="P:leading strand elongation"/>
    <property type="evidence" value="ECO:0007669"/>
    <property type="project" value="TreeGrafter"/>
</dbReference>
<dbReference type="Proteomes" id="UP000012065">
    <property type="component" value="Unassembled WGS sequence"/>
</dbReference>
<dbReference type="GO" id="GO:0003887">
    <property type="term" value="F:DNA-directed DNA polymerase activity"/>
    <property type="evidence" value="ECO:0007669"/>
    <property type="project" value="UniProtKB-EC"/>
</dbReference>
<feature type="compositionally biased region" description="Basic residues" evidence="1">
    <location>
        <begin position="95"/>
        <end position="105"/>
    </location>
</feature>
<feature type="domain" description="DNA polymerase alpha catalytic subunit N-terminal" evidence="2">
    <location>
        <begin position="13"/>
        <end position="76"/>
    </location>
</feature>